<evidence type="ECO:0000256" key="4">
    <source>
        <dbReference type="PROSITE-ProRule" id="PRU01100"/>
    </source>
</evidence>
<dbReference type="InterPro" id="IPR017853">
    <property type="entry name" value="GH"/>
</dbReference>
<dbReference type="PROSITE" id="PS51764">
    <property type="entry name" value="GH26"/>
    <property type="match status" value="1"/>
</dbReference>
<reference evidence="6 7" key="1">
    <citation type="journal article" date="2018" name="Syst. Appl. Microbiol.">
        <title>Abditibacterium utsteinense sp. nov., the first cultivated member of candidate phylum FBP, isolated from ice-free Antarctic soil samples.</title>
        <authorList>
            <person name="Tahon G."/>
            <person name="Tytgat B."/>
            <person name="Lebbe L."/>
            <person name="Carlier A."/>
            <person name="Willems A."/>
        </authorList>
    </citation>
    <scope>NUCLEOTIDE SEQUENCE [LARGE SCALE GENOMIC DNA]</scope>
    <source>
        <strain evidence="6 7">LMG 29911</strain>
    </source>
</reference>
<evidence type="ECO:0000259" key="5">
    <source>
        <dbReference type="PROSITE" id="PS51764"/>
    </source>
</evidence>
<dbReference type="PANTHER" id="PTHR40079:SF4">
    <property type="entry name" value="GH26 DOMAIN-CONTAINING PROTEIN-RELATED"/>
    <property type="match status" value="1"/>
</dbReference>
<dbReference type="InterPro" id="IPR000805">
    <property type="entry name" value="Glyco_hydro_26"/>
</dbReference>
<protein>
    <submittedName>
        <fullName evidence="6">Glycosyl hydrolase family 26</fullName>
    </submittedName>
</protein>
<dbReference type="Pfam" id="PF02156">
    <property type="entry name" value="Glyco_hydro_26"/>
    <property type="match status" value="1"/>
</dbReference>
<evidence type="ECO:0000313" key="7">
    <source>
        <dbReference type="Proteomes" id="UP000237684"/>
    </source>
</evidence>
<sequence>MPREIELMPRFVRPLRFFSPCRCAPVLSFMQRHPFFLASFALLTFLSACASKADPFSADKPKGPVKPGIYEPSRGVYLGAALDTTELGSASASALTAQMNDFGKTAGKHALYMHFLQFPNLQGEFGTWENDANGWIPAARFAQATNAAGATPILTLEPFAPQMILDWKPGSKAYEATKAFAQGAGKWNKPLFIRFAHEMNGSWYPWAEWTDKNENMTRDPGEETGFTPANYRQAYRNVASMFRKYAPNAALIWCPNSGLLGGGKRDVFRPFYPGDDVVDWVGIDIYERGWNLPMPGAHLWGGQFANNLTHDMTDDETTKQNESVNFYLLYGQWKKKPIMICETAATLSFRTDLPVEQRAEMTRDWKIGYWNNAEYGWLQGVYGTSNYKGQKFTDPIDKTFPQVKAIVWFQIAKREFIPARRAPGDFVWFKNDWADYRIGGGVEEGAKAPYGRQELDVYRALTGNSYFLPRVQTRTTLAKAIKKSPLHKKSSVKLAASNTRRN</sequence>
<comment type="similarity">
    <text evidence="1 4">Belongs to the glycosyl hydrolase 26 family.</text>
</comment>
<dbReference type="Proteomes" id="UP000237684">
    <property type="component" value="Unassembled WGS sequence"/>
</dbReference>
<keyword evidence="7" id="KW-1185">Reference proteome</keyword>
<name>A0A2S8SU91_9BACT</name>
<dbReference type="SUPFAM" id="SSF51445">
    <property type="entry name" value="(Trans)glycosidases"/>
    <property type="match status" value="1"/>
</dbReference>
<keyword evidence="2 4" id="KW-0378">Hydrolase</keyword>
<dbReference type="PANTHER" id="PTHR40079">
    <property type="entry name" value="MANNAN ENDO-1,4-BETA-MANNOSIDASE E-RELATED"/>
    <property type="match status" value="1"/>
</dbReference>
<dbReference type="InParanoid" id="A0A2S8SU91"/>
<evidence type="ECO:0000256" key="2">
    <source>
        <dbReference type="ARBA" id="ARBA00022801"/>
    </source>
</evidence>
<evidence type="ECO:0000256" key="1">
    <source>
        <dbReference type="ARBA" id="ARBA00007754"/>
    </source>
</evidence>
<dbReference type="InterPro" id="IPR022790">
    <property type="entry name" value="GH26_dom"/>
</dbReference>
<proteinExistence type="inferred from homology"/>
<dbReference type="GO" id="GO:0016985">
    <property type="term" value="F:mannan endo-1,4-beta-mannosidase activity"/>
    <property type="evidence" value="ECO:0007669"/>
    <property type="project" value="InterPro"/>
</dbReference>
<dbReference type="EMBL" id="NIGF01000005">
    <property type="protein sequence ID" value="PQV64361.1"/>
    <property type="molecule type" value="Genomic_DNA"/>
</dbReference>
<evidence type="ECO:0000313" key="6">
    <source>
        <dbReference type="EMBL" id="PQV64361.1"/>
    </source>
</evidence>
<evidence type="ECO:0000256" key="3">
    <source>
        <dbReference type="ARBA" id="ARBA00023295"/>
    </source>
</evidence>
<gene>
    <name evidence="6" type="ORF">B1R32_10542</name>
</gene>
<accession>A0A2S8SU91</accession>
<feature type="domain" description="GH26" evidence="5">
    <location>
        <begin position="71"/>
        <end position="402"/>
    </location>
</feature>
<comment type="caution">
    <text evidence="6">The sequence shown here is derived from an EMBL/GenBank/DDBJ whole genome shotgun (WGS) entry which is preliminary data.</text>
</comment>
<feature type="active site" description="Nucleophile" evidence="4">
    <location>
        <position position="342"/>
    </location>
</feature>
<feature type="active site" description="Proton donor" evidence="4">
    <location>
        <position position="198"/>
    </location>
</feature>
<dbReference type="Gene3D" id="3.20.20.80">
    <property type="entry name" value="Glycosidases"/>
    <property type="match status" value="1"/>
</dbReference>
<dbReference type="GO" id="GO:0006080">
    <property type="term" value="P:substituted mannan metabolic process"/>
    <property type="evidence" value="ECO:0007669"/>
    <property type="project" value="InterPro"/>
</dbReference>
<organism evidence="6 7">
    <name type="scientific">Abditibacterium utsteinense</name>
    <dbReference type="NCBI Taxonomy" id="1960156"/>
    <lineage>
        <taxon>Bacteria</taxon>
        <taxon>Pseudomonadati</taxon>
        <taxon>Abditibacteriota</taxon>
        <taxon>Abditibacteriia</taxon>
        <taxon>Abditibacteriales</taxon>
        <taxon>Abditibacteriaceae</taxon>
        <taxon>Abditibacterium</taxon>
    </lineage>
</organism>
<keyword evidence="3 4" id="KW-0326">Glycosidase</keyword>
<dbReference type="AlphaFoldDB" id="A0A2S8SU91"/>